<feature type="domain" description="HAT C-terminal dimerisation" evidence="2">
    <location>
        <begin position="219"/>
        <end position="260"/>
    </location>
</feature>
<dbReference type="Proteomes" id="UP000276133">
    <property type="component" value="Unassembled WGS sequence"/>
</dbReference>
<comment type="caution">
    <text evidence="3">The sequence shown here is derived from an EMBL/GenBank/DDBJ whole genome shotgun (WGS) entry which is preliminary data.</text>
</comment>
<name>A0A3M7PRF8_BRAPC</name>
<dbReference type="AlphaFoldDB" id="A0A3M7PRF8"/>
<feature type="region of interest" description="Disordered" evidence="1">
    <location>
        <begin position="23"/>
        <end position="49"/>
    </location>
</feature>
<accession>A0A3M7PRF8</accession>
<dbReference type="InterPro" id="IPR008906">
    <property type="entry name" value="HATC_C_dom"/>
</dbReference>
<dbReference type="Pfam" id="PF05699">
    <property type="entry name" value="Dimer_Tnp_hAT"/>
    <property type="match status" value="1"/>
</dbReference>
<dbReference type="SUPFAM" id="SSF53098">
    <property type="entry name" value="Ribonuclease H-like"/>
    <property type="match status" value="1"/>
</dbReference>
<evidence type="ECO:0000313" key="4">
    <source>
        <dbReference type="Proteomes" id="UP000276133"/>
    </source>
</evidence>
<evidence type="ECO:0000313" key="3">
    <source>
        <dbReference type="EMBL" id="RNA01509.1"/>
    </source>
</evidence>
<dbReference type="GO" id="GO:0046983">
    <property type="term" value="F:protein dimerization activity"/>
    <property type="evidence" value="ECO:0007669"/>
    <property type="project" value="InterPro"/>
</dbReference>
<reference evidence="3 4" key="1">
    <citation type="journal article" date="2018" name="Sci. Rep.">
        <title>Genomic signatures of local adaptation to the degree of environmental predictability in rotifers.</title>
        <authorList>
            <person name="Franch-Gras L."/>
            <person name="Hahn C."/>
            <person name="Garcia-Roger E.M."/>
            <person name="Carmona M.J."/>
            <person name="Serra M."/>
            <person name="Gomez A."/>
        </authorList>
    </citation>
    <scope>NUCLEOTIDE SEQUENCE [LARGE SCALE GENOMIC DNA]</scope>
    <source>
        <strain evidence="3">HYR1</strain>
    </source>
</reference>
<proteinExistence type="predicted"/>
<evidence type="ECO:0000256" key="1">
    <source>
        <dbReference type="SAM" id="MobiDB-lite"/>
    </source>
</evidence>
<protein>
    <recommendedName>
        <fullName evidence="2">HAT C-terminal dimerisation domain-containing protein</fullName>
    </recommendedName>
</protein>
<sequence length="263" mass="30203">MKIYYSMNSLKMQMFMPMGLKDSNINDSRDDSNDSDTEDTENSANLPDDDFLNESTINLLKIQKGTNTIPHYSCAAHKINLVRILGLLAKLSKYSASVRPSTIISYDFTEKRQNRCQNGTRWSSSYLMLQSFFKAYEKSAFPTDKPCPYVNAEDQTQTVNPVNQRRVPIHNTENSVLKSFLNSVSYESNAERNRSSVLEKINREKEKFLDFIRVPTSQQKSTKEFWNENSYRFPILSQIACILFSIPASSAFVERNFSICGIK</sequence>
<organism evidence="3 4">
    <name type="scientific">Brachionus plicatilis</name>
    <name type="common">Marine rotifer</name>
    <name type="synonym">Brachionus muelleri</name>
    <dbReference type="NCBI Taxonomy" id="10195"/>
    <lineage>
        <taxon>Eukaryota</taxon>
        <taxon>Metazoa</taxon>
        <taxon>Spiralia</taxon>
        <taxon>Gnathifera</taxon>
        <taxon>Rotifera</taxon>
        <taxon>Eurotatoria</taxon>
        <taxon>Monogononta</taxon>
        <taxon>Pseudotrocha</taxon>
        <taxon>Ploima</taxon>
        <taxon>Brachionidae</taxon>
        <taxon>Brachionus</taxon>
    </lineage>
</organism>
<evidence type="ECO:0000259" key="2">
    <source>
        <dbReference type="Pfam" id="PF05699"/>
    </source>
</evidence>
<dbReference type="InterPro" id="IPR012337">
    <property type="entry name" value="RNaseH-like_sf"/>
</dbReference>
<dbReference type="EMBL" id="REGN01009296">
    <property type="protein sequence ID" value="RNA01509.1"/>
    <property type="molecule type" value="Genomic_DNA"/>
</dbReference>
<feature type="compositionally biased region" description="Acidic residues" evidence="1">
    <location>
        <begin position="33"/>
        <end position="49"/>
    </location>
</feature>
<dbReference type="PANTHER" id="PTHR23272">
    <property type="entry name" value="BED FINGER-RELATED"/>
    <property type="match status" value="1"/>
</dbReference>
<keyword evidence="4" id="KW-1185">Reference proteome</keyword>
<gene>
    <name evidence="3" type="ORF">BpHYR1_048609</name>
</gene>